<dbReference type="AlphaFoldDB" id="A0A0W1R7N1"/>
<dbReference type="GO" id="GO:0016747">
    <property type="term" value="F:acyltransferase activity, transferring groups other than amino-acyl groups"/>
    <property type="evidence" value="ECO:0007669"/>
    <property type="project" value="InterPro"/>
</dbReference>
<reference evidence="2 3" key="1">
    <citation type="submission" date="2015-12" db="EMBL/GenBank/DDBJ databases">
        <title>Haloprofundus marisrubri gen. nov., sp. nov., an extremely halophilic archaeon isolated from the Discovery deep brine-seawater interface in the Red Sea.</title>
        <authorList>
            <person name="Zhang G."/>
            <person name="Stingl U."/>
            <person name="Rashid M."/>
        </authorList>
    </citation>
    <scope>NUCLEOTIDE SEQUENCE [LARGE SCALE GENOMIC DNA]</scope>
    <source>
        <strain evidence="2 3">SB9</strain>
    </source>
</reference>
<accession>A0A0W1R7N1</accession>
<name>A0A0W1R7N1_9EURY</name>
<dbReference type="InterPro" id="IPR000182">
    <property type="entry name" value="GNAT_dom"/>
</dbReference>
<evidence type="ECO:0000313" key="3">
    <source>
        <dbReference type="Proteomes" id="UP000054387"/>
    </source>
</evidence>
<protein>
    <recommendedName>
        <fullName evidence="1">N-acetyltransferase domain-containing protein</fullName>
    </recommendedName>
</protein>
<proteinExistence type="predicted"/>
<sequence length="367" mass="41388">MGQTQETYRIRGYSDSDRETFCDLFSTEWFEVSDQWFEWRYSTPYLDEKAIAVATANGEPVGFFPCMVFPLRANHEWTLALQPAGVLIDPDHRRQGLLTKLTTWLFETYEDAEPSILFNFPNAAISPGLEKLGWKQTLTLESYFNVQNPHALLRARGRNLGTVGDVASKALSKAYLTGCRQFRAGGDDITVTRHSTVPAEVFASLYDENVPKTIHVARDAEFYRWRYHVPECEHRVYVARDGDPLAGAITHTHRTVNGLRLTDVMEAQPMGVTDRDGAFERLLDAIAADHTDSDLIRATKATLPRNAALRSGYLPDDRLPLSAVRKPETTMMTRPIPASGGSWRLNGLAFTDPDNWQLMLSERDPTC</sequence>
<dbReference type="Pfam" id="PF13527">
    <property type="entry name" value="Acetyltransf_9"/>
    <property type="match status" value="1"/>
</dbReference>
<evidence type="ECO:0000313" key="2">
    <source>
        <dbReference type="EMBL" id="KTG09295.1"/>
    </source>
</evidence>
<evidence type="ECO:0000259" key="1">
    <source>
        <dbReference type="PROSITE" id="PS51186"/>
    </source>
</evidence>
<feature type="domain" description="N-acetyltransferase" evidence="1">
    <location>
        <begin position="8"/>
        <end position="159"/>
    </location>
</feature>
<gene>
    <name evidence="2" type="ORF">AUR64_16055</name>
</gene>
<dbReference type="SUPFAM" id="SSF55729">
    <property type="entry name" value="Acyl-CoA N-acyltransferases (Nat)"/>
    <property type="match status" value="1"/>
</dbReference>
<dbReference type="OrthoDB" id="299799at2157"/>
<keyword evidence="3" id="KW-1185">Reference proteome</keyword>
<dbReference type="EMBL" id="LOPU01000029">
    <property type="protein sequence ID" value="KTG09295.1"/>
    <property type="molecule type" value="Genomic_DNA"/>
</dbReference>
<comment type="caution">
    <text evidence="2">The sequence shown here is derived from an EMBL/GenBank/DDBJ whole genome shotgun (WGS) entry which is preliminary data.</text>
</comment>
<dbReference type="PROSITE" id="PS51186">
    <property type="entry name" value="GNAT"/>
    <property type="match status" value="1"/>
</dbReference>
<dbReference type="Gene3D" id="3.40.630.30">
    <property type="match status" value="1"/>
</dbReference>
<dbReference type="RefSeq" id="WP_058582447.1">
    <property type="nucleotide sequence ID" value="NZ_LOPU01000029.1"/>
</dbReference>
<organism evidence="2 3">
    <name type="scientific">Haloprofundus marisrubri</name>
    <dbReference type="NCBI Taxonomy" id="1514971"/>
    <lineage>
        <taxon>Archaea</taxon>
        <taxon>Methanobacteriati</taxon>
        <taxon>Methanobacteriota</taxon>
        <taxon>Stenosarchaea group</taxon>
        <taxon>Halobacteria</taxon>
        <taxon>Halobacteriales</taxon>
        <taxon>Haloferacaceae</taxon>
        <taxon>Haloprofundus</taxon>
    </lineage>
</organism>
<dbReference type="Proteomes" id="UP000054387">
    <property type="component" value="Unassembled WGS sequence"/>
</dbReference>
<dbReference type="CDD" id="cd04301">
    <property type="entry name" value="NAT_SF"/>
    <property type="match status" value="1"/>
</dbReference>
<dbReference type="InterPro" id="IPR016181">
    <property type="entry name" value="Acyl_CoA_acyltransferase"/>
</dbReference>